<reference evidence="8 9" key="1">
    <citation type="submission" date="2020-08" db="EMBL/GenBank/DDBJ databases">
        <title>Bridging the membrane lipid divide: bacteria of the FCB group superphylum have the potential to synthesize archaeal ether lipids.</title>
        <authorList>
            <person name="Villanueva L."/>
            <person name="Von Meijenfeldt F.A.B."/>
            <person name="Westbye A.B."/>
            <person name="Yadav S."/>
            <person name="Hopmans E.C."/>
            <person name="Dutilh B.E."/>
            <person name="Sinninghe Damste J.S."/>
        </authorList>
    </citation>
    <scope>NUCLEOTIDE SEQUENCE [LARGE SCALE GENOMIC DNA]</scope>
    <source>
        <strain evidence="8">NIOZ-UU17</strain>
    </source>
</reference>
<evidence type="ECO:0000256" key="2">
    <source>
        <dbReference type="ARBA" id="ARBA00022679"/>
    </source>
</evidence>
<protein>
    <recommendedName>
        <fullName evidence="6">Diadenylate cyclase</fullName>
        <shortName evidence="6">DAC</shortName>
        <ecNumber evidence="6">2.7.7.85</ecNumber>
    </recommendedName>
    <alternativeName>
        <fullName evidence="6">Cyclic-di-AMP synthase</fullName>
        <shortName evidence="6">c-di-AMP synthase</shortName>
    </alternativeName>
</protein>
<evidence type="ECO:0000256" key="5">
    <source>
        <dbReference type="ARBA" id="ARBA00022840"/>
    </source>
</evidence>
<name>A0A8J6NV87_9BACT</name>
<keyword evidence="2 6" id="KW-0808">Transferase</keyword>
<organism evidence="8 9">
    <name type="scientific">Candidatus Desulfatibia vada</name>
    <dbReference type="NCBI Taxonomy" id="2841696"/>
    <lineage>
        <taxon>Bacteria</taxon>
        <taxon>Pseudomonadati</taxon>
        <taxon>Thermodesulfobacteriota</taxon>
        <taxon>Desulfobacteria</taxon>
        <taxon>Desulfobacterales</taxon>
        <taxon>Desulfobacterales incertae sedis</taxon>
        <taxon>Candidatus Desulfatibia</taxon>
    </lineage>
</organism>
<keyword evidence="6" id="KW-0472">Membrane</keyword>
<dbReference type="Pfam" id="PF02457">
    <property type="entry name" value="DAC"/>
    <property type="match status" value="1"/>
</dbReference>
<comment type="caution">
    <text evidence="8">The sequence shown here is derived from an EMBL/GenBank/DDBJ whole genome shotgun (WGS) entry which is preliminary data.</text>
</comment>
<gene>
    <name evidence="6" type="primary">dacA</name>
    <name evidence="8" type="ORF">H8D96_14540</name>
</gene>
<keyword evidence="3 6" id="KW-0548">Nucleotidyltransferase</keyword>
<dbReference type="InterPro" id="IPR003390">
    <property type="entry name" value="DNA_integrity_scan_DisA_N"/>
</dbReference>
<sequence length="485" mass="53765">MDKLLLLIKVIIGMLSWKTALDIFLIATLIFLIYRTFRTLGTWRVLLGILIAVTFFLIASLFELEGISWIYSNLSQVAVLGVIVIFQPEIRKVFERAVSFRRHEAGSRGTDLSLLISDAVFALSQQKRGAIIVFPGKEAVKPWLAGGFQLNAEPSLPLIMSIFDPNSPGHDGALIVENARFAMFGIRLPNSKSNNLPREFGTRHQAAMGLSEVTDAFVVVVSEEKGTVTTFLKGRIRSAGDKNELCSKIESHWKNTSSYIPKASLKRYKWKLLPDIGLVTMLAFIFWAALATSHARIFERSFILPIEYMSIPQTLALVGNKPTEIRVHLAGPKQELEAFGVSRLNVKIDLSGAMAGRQTLAVSEESMQLPKKIRILEMAPSSLSISLEEIMHNELMVKPQLVGRLPKGLNIVSIEVNPKKVKTSYPSGASKKGEISLMTTPIYLEGIKEDATLFCKIIGPADVQPADKRWPDVQVQIKVSPKGKE</sequence>
<evidence type="ECO:0000256" key="4">
    <source>
        <dbReference type="ARBA" id="ARBA00022741"/>
    </source>
</evidence>
<dbReference type="HAMAP" id="MF_01499">
    <property type="entry name" value="DacA"/>
    <property type="match status" value="1"/>
</dbReference>
<evidence type="ECO:0000259" key="7">
    <source>
        <dbReference type="PROSITE" id="PS51794"/>
    </source>
</evidence>
<dbReference type="EMBL" id="JACNIG010000271">
    <property type="protein sequence ID" value="MBC8433123.1"/>
    <property type="molecule type" value="Genomic_DNA"/>
</dbReference>
<comment type="similarity">
    <text evidence="6">Belongs to the adenylate cyclase family. DacA/CdaA subfamily.</text>
</comment>
<evidence type="ECO:0000256" key="1">
    <source>
        <dbReference type="ARBA" id="ARBA00000877"/>
    </source>
</evidence>
<dbReference type="AlphaFoldDB" id="A0A8J6NV87"/>
<comment type="catalytic activity">
    <reaction evidence="1 6">
        <text>2 ATP = 3',3'-c-di-AMP + 2 diphosphate</text>
        <dbReference type="Rhea" id="RHEA:35655"/>
        <dbReference type="ChEBI" id="CHEBI:30616"/>
        <dbReference type="ChEBI" id="CHEBI:33019"/>
        <dbReference type="ChEBI" id="CHEBI:71500"/>
        <dbReference type="EC" id="2.7.7.85"/>
    </reaction>
</comment>
<dbReference type="GO" id="GO:0006171">
    <property type="term" value="P:cAMP biosynthetic process"/>
    <property type="evidence" value="ECO:0007669"/>
    <property type="project" value="InterPro"/>
</dbReference>
<dbReference type="Proteomes" id="UP000605201">
    <property type="component" value="Unassembled WGS sequence"/>
</dbReference>
<dbReference type="InterPro" id="IPR050338">
    <property type="entry name" value="DisA"/>
</dbReference>
<accession>A0A8J6NV87</accession>
<feature type="transmembrane region" description="Helical" evidence="6">
    <location>
        <begin position="45"/>
        <end position="62"/>
    </location>
</feature>
<feature type="domain" description="DAC" evidence="7">
    <location>
        <begin position="87"/>
        <end position="244"/>
    </location>
</feature>
<keyword evidence="6" id="KW-1133">Transmembrane helix</keyword>
<dbReference type="InterPro" id="IPR045585">
    <property type="entry name" value="CdaA_N"/>
</dbReference>
<dbReference type="SUPFAM" id="SSF143597">
    <property type="entry name" value="YojJ-like"/>
    <property type="match status" value="1"/>
</dbReference>
<keyword evidence="6" id="KW-1003">Cell membrane</keyword>
<dbReference type="InterPro" id="IPR036888">
    <property type="entry name" value="DNA_integrity_DisA_N_sf"/>
</dbReference>
<dbReference type="PROSITE" id="PS51794">
    <property type="entry name" value="DAC"/>
    <property type="match status" value="1"/>
</dbReference>
<keyword evidence="6" id="KW-0812">Transmembrane</keyword>
<keyword evidence="4 6" id="KW-0547">Nucleotide-binding</keyword>
<feature type="transmembrane region" description="Helical" evidence="6">
    <location>
        <begin position="272"/>
        <end position="290"/>
    </location>
</feature>
<dbReference type="GO" id="GO:0005524">
    <property type="term" value="F:ATP binding"/>
    <property type="evidence" value="ECO:0007669"/>
    <property type="project" value="UniProtKB-UniRule"/>
</dbReference>
<dbReference type="EC" id="2.7.7.85" evidence="6"/>
<feature type="transmembrane region" description="Helical" evidence="6">
    <location>
        <begin position="68"/>
        <end position="86"/>
    </location>
</feature>
<evidence type="ECO:0000313" key="8">
    <source>
        <dbReference type="EMBL" id="MBC8433123.1"/>
    </source>
</evidence>
<dbReference type="PANTHER" id="PTHR34185">
    <property type="entry name" value="DIADENYLATE CYCLASE"/>
    <property type="match status" value="1"/>
</dbReference>
<feature type="transmembrane region" description="Helical" evidence="6">
    <location>
        <begin position="6"/>
        <end position="33"/>
    </location>
</feature>
<dbReference type="Gene3D" id="3.40.1700.10">
    <property type="entry name" value="DNA integrity scanning protein, DisA, N-terminal domain"/>
    <property type="match status" value="1"/>
</dbReference>
<dbReference type="GO" id="GO:0106408">
    <property type="term" value="F:diadenylate cyclase activity"/>
    <property type="evidence" value="ECO:0007669"/>
    <property type="project" value="UniProtKB-EC"/>
</dbReference>
<evidence type="ECO:0000256" key="3">
    <source>
        <dbReference type="ARBA" id="ARBA00022695"/>
    </source>
</evidence>
<evidence type="ECO:0000256" key="6">
    <source>
        <dbReference type="HAMAP-Rule" id="MF_01499"/>
    </source>
</evidence>
<dbReference type="Pfam" id="PF19293">
    <property type="entry name" value="CdaA_N"/>
    <property type="match status" value="1"/>
</dbReference>
<proteinExistence type="inferred from homology"/>
<comment type="function">
    <text evidence="6">Catalyzes the condensation of 2 ATP molecules into cyclic di-AMP (c-di-AMP), a second messenger used to regulate differing processes in different bacteria.</text>
</comment>
<dbReference type="Gene3D" id="2.170.120.30">
    <property type="match status" value="1"/>
</dbReference>
<dbReference type="GO" id="GO:0004016">
    <property type="term" value="F:adenylate cyclase activity"/>
    <property type="evidence" value="ECO:0007669"/>
    <property type="project" value="UniProtKB-UniRule"/>
</dbReference>
<comment type="caution">
    <text evidence="6">Lacks conserved residue(s) required for the propagation of feature annotation.</text>
</comment>
<comment type="subunit">
    <text evidence="6">Probably a homodimer.</text>
</comment>
<keyword evidence="5 6" id="KW-0067">ATP-binding</keyword>
<dbReference type="PANTHER" id="PTHR34185:SF1">
    <property type="entry name" value="DIADENYLATE CYCLASE"/>
    <property type="match status" value="1"/>
</dbReference>
<evidence type="ECO:0000313" key="9">
    <source>
        <dbReference type="Proteomes" id="UP000605201"/>
    </source>
</evidence>
<dbReference type="InterPro" id="IPR034701">
    <property type="entry name" value="CdaA"/>
</dbReference>